<dbReference type="GO" id="GO:0000160">
    <property type="term" value="P:phosphorelay signal transduction system"/>
    <property type="evidence" value="ECO:0007669"/>
    <property type="project" value="UniProtKB-KW"/>
</dbReference>
<dbReference type="AlphaFoldDB" id="A0A7W7RZT4"/>
<evidence type="ECO:0000256" key="3">
    <source>
        <dbReference type="ARBA" id="ARBA00022679"/>
    </source>
</evidence>
<keyword evidence="7" id="KW-0472">Membrane</keyword>
<comment type="catalytic activity">
    <reaction evidence="1">
        <text>ATP + protein L-histidine = ADP + protein N-phospho-L-histidine.</text>
        <dbReference type="EC" id="2.7.13.3"/>
    </reaction>
</comment>
<accession>A0A7W7RZT4</accession>
<keyword evidence="7" id="KW-0812">Transmembrane</keyword>
<dbReference type="SUPFAM" id="SSF55874">
    <property type="entry name" value="ATPase domain of HSP90 chaperone/DNA topoisomerase II/histidine kinase"/>
    <property type="match status" value="1"/>
</dbReference>
<keyword evidence="9" id="KW-1185">Reference proteome</keyword>
<gene>
    <name evidence="8" type="ORF">FHR32_005666</name>
</gene>
<dbReference type="RefSeq" id="WP_184757401.1">
    <property type="nucleotide sequence ID" value="NZ_BAABEK010000068.1"/>
</dbReference>
<dbReference type="EMBL" id="JACHJU010000002">
    <property type="protein sequence ID" value="MBB4941289.1"/>
    <property type="molecule type" value="Genomic_DNA"/>
</dbReference>
<dbReference type="Gene3D" id="3.30.565.10">
    <property type="entry name" value="Histidine kinase-like ATPase, C-terminal domain"/>
    <property type="match status" value="1"/>
</dbReference>
<evidence type="ECO:0000256" key="6">
    <source>
        <dbReference type="SAM" id="MobiDB-lite"/>
    </source>
</evidence>
<proteinExistence type="predicted"/>
<reference evidence="8 9" key="1">
    <citation type="submission" date="2020-08" db="EMBL/GenBank/DDBJ databases">
        <title>Sequencing the genomes of 1000 actinobacteria strains.</title>
        <authorList>
            <person name="Klenk H.-P."/>
        </authorList>
    </citation>
    <scope>NUCLEOTIDE SEQUENCE [LARGE SCALE GENOMIC DNA]</scope>
    <source>
        <strain evidence="8 9">DSM 43023</strain>
    </source>
</reference>
<dbReference type="PANTHER" id="PTHR24421:SF10">
    <property type="entry name" value="NITRATE_NITRITE SENSOR PROTEIN NARQ"/>
    <property type="match status" value="1"/>
</dbReference>
<comment type="caution">
    <text evidence="8">The sequence shown here is derived from an EMBL/GenBank/DDBJ whole genome shotgun (WGS) entry which is preliminary data.</text>
</comment>
<sequence length="199" mass="20899">MWRVALPAEPIPLILVLPVTSGLCLVAHGISMMTLGVGAGRMVMEKDPARARTAGLRVDMAEDDSPAEIGLALELSVYRIVQEALGGASGRGRARSAHVALRWEPGLLEVVVRDDGQEGAPAAPDHRLVRMRERAALFGGTLDAVAVPGGGFEVRARLPTAGEGPSSKTSSVETPGFGPGEETRHGAARFKSNMRAIFS</sequence>
<evidence type="ECO:0000256" key="2">
    <source>
        <dbReference type="ARBA" id="ARBA00012438"/>
    </source>
</evidence>
<evidence type="ECO:0000256" key="1">
    <source>
        <dbReference type="ARBA" id="ARBA00000085"/>
    </source>
</evidence>
<organism evidence="8 9">
    <name type="scientific">Streptosporangium album</name>
    <dbReference type="NCBI Taxonomy" id="47479"/>
    <lineage>
        <taxon>Bacteria</taxon>
        <taxon>Bacillati</taxon>
        <taxon>Actinomycetota</taxon>
        <taxon>Actinomycetes</taxon>
        <taxon>Streptosporangiales</taxon>
        <taxon>Streptosporangiaceae</taxon>
        <taxon>Streptosporangium</taxon>
    </lineage>
</organism>
<dbReference type="InterPro" id="IPR050482">
    <property type="entry name" value="Sensor_HK_TwoCompSys"/>
</dbReference>
<keyword evidence="4 8" id="KW-0418">Kinase</keyword>
<dbReference type="InterPro" id="IPR036890">
    <property type="entry name" value="HATPase_C_sf"/>
</dbReference>
<dbReference type="Proteomes" id="UP000534286">
    <property type="component" value="Unassembled WGS sequence"/>
</dbReference>
<dbReference type="CDD" id="cd16917">
    <property type="entry name" value="HATPase_UhpB-NarQ-NarX-like"/>
    <property type="match status" value="1"/>
</dbReference>
<keyword evidence="7" id="KW-1133">Transmembrane helix</keyword>
<feature type="region of interest" description="Disordered" evidence="6">
    <location>
        <begin position="158"/>
        <end position="186"/>
    </location>
</feature>
<dbReference type="EC" id="2.7.13.3" evidence="2"/>
<evidence type="ECO:0000256" key="7">
    <source>
        <dbReference type="SAM" id="Phobius"/>
    </source>
</evidence>
<evidence type="ECO:0000256" key="4">
    <source>
        <dbReference type="ARBA" id="ARBA00022777"/>
    </source>
</evidence>
<name>A0A7W7RZT4_9ACTN</name>
<keyword evidence="3" id="KW-0808">Transferase</keyword>
<dbReference type="GO" id="GO:0004673">
    <property type="term" value="F:protein histidine kinase activity"/>
    <property type="evidence" value="ECO:0007669"/>
    <property type="project" value="UniProtKB-EC"/>
</dbReference>
<evidence type="ECO:0000313" key="8">
    <source>
        <dbReference type="EMBL" id="MBB4941289.1"/>
    </source>
</evidence>
<keyword evidence="5" id="KW-0902">Two-component regulatory system</keyword>
<evidence type="ECO:0000256" key="5">
    <source>
        <dbReference type="ARBA" id="ARBA00023012"/>
    </source>
</evidence>
<evidence type="ECO:0000313" key="9">
    <source>
        <dbReference type="Proteomes" id="UP000534286"/>
    </source>
</evidence>
<dbReference type="PANTHER" id="PTHR24421">
    <property type="entry name" value="NITRATE/NITRITE SENSOR PROTEIN NARX-RELATED"/>
    <property type="match status" value="1"/>
</dbReference>
<feature type="transmembrane region" description="Helical" evidence="7">
    <location>
        <begin position="12"/>
        <end position="37"/>
    </location>
</feature>
<protein>
    <recommendedName>
        <fullName evidence="2">histidine kinase</fullName>
        <ecNumber evidence="2">2.7.13.3</ecNumber>
    </recommendedName>
</protein>